<evidence type="ECO:0000256" key="6">
    <source>
        <dbReference type="ARBA" id="ARBA00023136"/>
    </source>
</evidence>
<feature type="transmembrane region" description="Helical" evidence="7">
    <location>
        <begin position="145"/>
        <end position="167"/>
    </location>
</feature>
<evidence type="ECO:0000256" key="4">
    <source>
        <dbReference type="ARBA" id="ARBA00022692"/>
    </source>
</evidence>
<organism evidence="9">
    <name type="scientific">freshwater metagenome</name>
    <dbReference type="NCBI Taxonomy" id="449393"/>
    <lineage>
        <taxon>unclassified sequences</taxon>
        <taxon>metagenomes</taxon>
        <taxon>ecological metagenomes</taxon>
    </lineage>
</organism>
<dbReference type="PANTHER" id="PTHR43163:SF6">
    <property type="entry name" value="DIPEPTIDE TRANSPORT SYSTEM PERMEASE PROTEIN DPPB-RELATED"/>
    <property type="match status" value="1"/>
</dbReference>
<dbReference type="Pfam" id="PF19300">
    <property type="entry name" value="BPD_transp_1_N"/>
    <property type="match status" value="1"/>
</dbReference>
<dbReference type="GO" id="GO:0055085">
    <property type="term" value="P:transmembrane transport"/>
    <property type="evidence" value="ECO:0007669"/>
    <property type="project" value="InterPro"/>
</dbReference>
<dbReference type="Gene3D" id="1.10.3720.10">
    <property type="entry name" value="MetI-like"/>
    <property type="match status" value="1"/>
</dbReference>
<dbReference type="CDD" id="cd06261">
    <property type="entry name" value="TM_PBP2"/>
    <property type="match status" value="1"/>
</dbReference>
<feature type="transmembrane region" description="Helical" evidence="7">
    <location>
        <begin position="241"/>
        <end position="264"/>
    </location>
</feature>
<keyword evidence="4 7" id="KW-0812">Transmembrane</keyword>
<feature type="transmembrane region" description="Helical" evidence="7">
    <location>
        <begin position="101"/>
        <end position="124"/>
    </location>
</feature>
<dbReference type="AlphaFoldDB" id="A0A6J6DLA6"/>
<evidence type="ECO:0000256" key="7">
    <source>
        <dbReference type="SAM" id="Phobius"/>
    </source>
</evidence>
<dbReference type="Pfam" id="PF00528">
    <property type="entry name" value="BPD_transp_1"/>
    <property type="match status" value="1"/>
</dbReference>
<feature type="transmembrane region" description="Helical" evidence="7">
    <location>
        <begin position="276"/>
        <end position="298"/>
    </location>
</feature>
<keyword evidence="3" id="KW-1003">Cell membrane</keyword>
<comment type="subcellular location">
    <subcellularLocation>
        <location evidence="1">Cell membrane</location>
        <topology evidence="1">Multi-pass membrane protein</topology>
    </subcellularLocation>
</comment>
<protein>
    <submittedName>
        <fullName evidence="9">Unannotated protein</fullName>
    </submittedName>
</protein>
<dbReference type="SUPFAM" id="SSF161098">
    <property type="entry name" value="MetI-like"/>
    <property type="match status" value="1"/>
</dbReference>
<keyword evidence="5 7" id="KW-1133">Transmembrane helix</keyword>
<dbReference type="InterPro" id="IPR000515">
    <property type="entry name" value="MetI-like"/>
</dbReference>
<evidence type="ECO:0000256" key="1">
    <source>
        <dbReference type="ARBA" id="ARBA00004651"/>
    </source>
</evidence>
<evidence type="ECO:0000256" key="3">
    <source>
        <dbReference type="ARBA" id="ARBA00022475"/>
    </source>
</evidence>
<evidence type="ECO:0000313" key="9">
    <source>
        <dbReference type="EMBL" id="CAB4563974.1"/>
    </source>
</evidence>
<accession>A0A6J6DLA6</accession>
<keyword evidence="6 7" id="KW-0472">Membrane</keyword>
<dbReference type="InterPro" id="IPR035906">
    <property type="entry name" value="MetI-like_sf"/>
</dbReference>
<feature type="transmembrane region" description="Helical" evidence="7">
    <location>
        <begin position="173"/>
        <end position="191"/>
    </location>
</feature>
<dbReference type="EMBL" id="CAEZTP010000004">
    <property type="protein sequence ID" value="CAB4563974.1"/>
    <property type="molecule type" value="Genomic_DNA"/>
</dbReference>
<keyword evidence="2" id="KW-0813">Transport</keyword>
<feature type="domain" description="ABC transmembrane type-1" evidence="8">
    <location>
        <begin position="97"/>
        <end position="294"/>
    </location>
</feature>
<proteinExistence type="predicted"/>
<dbReference type="PANTHER" id="PTHR43163">
    <property type="entry name" value="DIPEPTIDE TRANSPORT SYSTEM PERMEASE PROTEIN DPPB-RELATED"/>
    <property type="match status" value="1"/>
</dbReference>
<gene>
    <name evidence="9" type="ORF">UFOPK1698_00102</name>
</gene>
<evidence type="ECO:0000259" key="8">
    <source>
        <dbReference type="PROSITE" id="PS50928"/>
    </source>
</evidence>
<sequence length="310" mass="33829">MKSRLKAVRSRLIQLIVLLGTISTTLFLLLRISGDPAVLIAGEGASPETIDAIRADYGFDRSLIVQYLIFIWDIIRLDFGVSLVNAQPALGFVLDYLPSTLTLTFLAIFFNTILAIPAGVWLGAKPGQRRRRVLSTIVSVAQGTPAYVIALLLIQIFAVWFTVLPSIAGTGTWAWVLPTATLTFALSPNLIRVVAASIEETTAQDYFRTAKANGASPSVLLMKHSLPNALLSTTSLLGAQFAFLLSGALITEFIFAWPGLGLILVQSITNLDFPTIQATVFVVAYLVFFVNLILDQIFRFADPRLRKSQV</sequence>
<reference evidence="9" key="1">
    <citation type="submission" date="2020-05" db="EMBL/GenBank/DDBJ databases">
        <authorList>
            <person name="Chiriac C."/>
            <person name="Salcher M."/>
            <person name="Ghai R."/>
            <person name="Kavagutti S V."/>
        </authorList>
    </citation>
    <scope>NUCLEOTIDE SEQUENCE</scope>
</reference>
<name>A0A6J6DLA6_9ZZZZ</name>
<feature type="transmembrane region" description="Helical" evidence="7">
    <location>
        <begin position="12"/>
        <end position="32"/>
    </location>
</feature>
<evidence type="ECO:0000256" key="2">
    <source>
        <dbReference type="ARBA" id="ARBA00022448"/>
    </source>
</evidence>
<dbReference type="GO" id="GO:0005886">
    <property type="term" value="C:plasma membrane"/>
    <property type="evidence" value="ECO:0007669"/>
    <property type="project" value="UniProtKB-SubCell"/>
</dbReference>
<dbReference type="PROSITE" id="PS50928">
    <property type="entry name" value="ABC_TM1"/>
    <property type="match status" value="1"/>
</dbReference>
<evidence type="ECO:0000256" key="5">
    <source>
        <dbReference type="ARBA" id="ARBA00022989"/>
    </source>
</evidence>
<dbReference type="InterPro" id="IPR045621">
    <property type="entry name" value="BPD_transp_1_N"/>
</dbReference>